<protein>
    <submittedName>
        <fullName evidence="2">Uncharacterized protein</fullName>
    </submittedName>
</protein>
<gene>
    <name evidence="2" type="ORF">SARC_08130</name>
</gene>
<reference evidence="2 3" key="1">
    <citation type="submission" date="2011-02" db="EMBL/GenBank/DDBJ databases">
        <title>The Genome Sequence of Sphaeroforma arctica JP610.</title>
        <authorList>
            <consortium name="The Broad Institute Genome Sequencing Platform"/>
            <person name="Russ C."/>
            <person name="Cuomo C."/>
            <person name="Young S.K."/>
            <person name="Zeng Q."/>
            <person name="Gargeya S."/>
            <person name="Alvarado L."/>
            <person name="Berlin A."/>
            <person name="Chapman S.B."/>
            <person name="Chen Z."/>
            <person name="Freedman E."/>
            <person name="Gellesch M."/>
            <person name="Goldberg J."/>
            <person name="Griggs A."/>
            <person name="Gujja S."/>
            <person name="Heilman E."/>
            <person name="Heiman D."/>
            <person name="Howarth C."/>
            <person name="Mehta T."/>
            <person name="Neiman D."/>
            <person name="Pearson M."/>
            <person name="Roberts A."/>
            <person name="Saif S."/>
            <person name="Shea T."/>
            <person name="Shenoy N."/>
            <person name="Sisk P."/>
            <person name="Stolte C."/>
            <person name="Sykes S."/>
            <person name="White J."/>
            <person name="Yandava C."/>
            <person name="Burger G."/>
            <person name="Gray M.W."/>
            <person name="Holland P.W.H."/>
            <person name="King N."/>
            <person name="Lang F.B.F."/>
            <person name="Roger A.J."/>
            <person name="Ruiz-Trillo I."/>
            <person name="Haas B."/>
            <person name="Nusbaum C."/>
            <person name="Birren B."/>
        </authorList>
    </citation>
    <scope>NUCLEOTIDE SEQUENCE [LARGE SCALE GENOMIC DNA]</scope>
    <source>
        <strain evidence="2 3">JP610</strain>
    </source>
</reference>
<feature type="region of interest" description="Disordered" evidence="1">
    <location>
        <begin position="19"/>
        <end position="39"/>
    </location>
</feature>
<accession>A0A0L0FRT3</accession>
<name>A0A0L0FRT3_9EUKA</name>
<proteinExistence type="predicted"/>
<dbReference type="GeneID" id="25908634"/>
<feature type="region of interest" description="Disordered" evidence="1">
    <location>
        <begin position="102"/>
        <end position="129"/>
    </location>
</feature>
<dbReference type="EMBL" id="KQ242298">
    <property type="protein sequence ID" value="KNC79475.1"/>
    <property type="molecule type" value="Genomic_DNA"/>
</dbReference>
<dbReference type="Proteomes" id="UP000054560">
    <property type="component" value="Unassembled WGS sequence"/>
</dbReference>
<evidence type="ECO:0000256" key="1">
    <source>
        <dbReference type="SAM" id="MobiDB-lite"/>
    </source>
</evidence>
<evidence type="ECO:0000313" key="2">
    <source>
        <dbReference type="EMBL" id="KNC79475.1"/>
    </source>
</evidence>
<dbReference type="RefSeq" id="XP_014153377.1">
    <property type="nucleotide sequence ID" value="XM_014297902.1"/>
</dbReference>
<evidence type="ECO:0000313" key="3">
    <source>
        <dbReference type="Proteomes" id="UP000054560"/>
    </source>
</evidence>
<keyword evidence="3" id="KW-1185">Reference proteome</keyword>
<dbReference type="AlphaFoldDB" id="A0A0L0FRT3"/>
<feature type="compositionally biased region" description="Low complexity" evidence="1">
    <location>
        <begin position="20"/>
        <end position="38"/>
    </location>
</feature>
<organism evidence="2 3">
    <name type="scientific">Sphaeroforma arctica JP610</name>
    <dbReference type="NCBI Taxonomy" id="667725"/>
    <lineage>
        <taxon>Eukaryota</taxon>
        <taxon>Ichthyosporea</taxon>
        <taxon>Ichthyophonida</taxon>
        <taxon>Sphaeroforma</taxon>
    </lineage>
</organism>
<sequence length="307" mass="33169">MNAITRQISVERQIAGAADRIGSSSGASKKIGSSSGRSQAKKYKETIMARIKELDSTLNTLRETQGVCSQRYSLHLVSYACHNATDHTSVGSVEGLTTGTTVGNGAVGVPGQGKARPSPNDGDVESEAFGQNSGLSVRTVFFPTQMARDEVLEQLLPAVTRQSMCTMESLNQYLNQAEERDTGNEAPHTPEFMSAVSRLSWLDVDDTAKRGIYSFTKKGSKRMVRRDYVICCQRPSEPPDASLSMSSFDTNSQWGASWSSLAEPSLITLGKPSPLIVKRGSMSSATSMLLHHKQSAIIDSPSLGLYH</sequence>